<keyword evidence="1" id="KW-0175">Coiled coil</keyword>
<protein>
    <submittedName>
        <fullName evidence="2">Uncharacterized protein</fullName>
    </submittedName>
</protein>
<organism evidence="2">
    <name type="scientific">marine sediment metagenome</name>
    <dbReference type="NCBI Taxonomy" id="412755"/>
    <lineage>
        <taxon>unclassified sequences</taxon>
        <taxon>metagenomes</taxon>
        <taxon>ecological metagenomes</taxon>
    </lineage>
</organism>
<evidence type="ECO:0000313" key="2">
    <source>
        <dbReference type="EMBL" id="GAI82410.1"/>
    </source>
</evidence>
<comment type="caution">
    <text evidence="2">The sequence shown here is derived from an EMBL/GenBank/DDBJ whole genome shotgun (WGS) entry which is preliminary data.</text>
</comment>
<feature type="coiled-coil region" evidence="1">
    <location>
        <begin position="30"/>
        <end position="74"/>
    </location>
</feature>
<gene>
    <name evidence="2" type="ORF">S12H4_21319</name>
</gene>
<feature type="non-terminal residue" evidence="2">
    <location>
        <position position="1"/>
    </location>
</feature>
<reference evidence="2" key="1">
    <citation type="journal article" date="2014" name="Front. Microbiol.">
        <title>High frequency of phylogenetically diverse reductive dehalogenase-homologous genes in deep subseafloor sedimentary metagenomes.</title>
        <authorList>
            <person name="Kawai M."/>
            <person name="Futagami T."/>
            <person name="Toyoda A."/>
            <person name="Takaki Y."/>
            <person name="Nishi S."/>
            <person name="Hori S."/>
            <person name="Arai W."/>
            <person name="Tsubouchi T."/>
            <person name="Morono Y."/>
            <person name="Uchiyama I."/>
            <person name="Ito T."/>
            <person name="Fujiyama A."/>
            <person name="Inagaki F."/>
            <person name="Takami H."/>
        </authorList>
    </citation>
    <scope>NUCLEOTIDE SEQUENCE</scope>
    <source>
        <strain evidence="2">Expedition CK06-06</strain>
    </source>
</reference>
<accession>X1T467</accession>
<dbReference type="EMBL" id="BARW01010948">
    <property type="protein sequence ID" value="GAI82410.1"/>
    <property type="molecule type" value="Genomic_DNA"/>
</dbReference>
<dbReference type="AlphaFoldDB" id="X1T467"/>
<evidence type="ECO:0000256" key="1">
    <source>
        <dbReference type="SAM" id="Coils"/>
    </source>
</evidence>
<proteinExistence type="predicted"/>
<sequence length="212" mass="25453">WSLKRDQFLEHFRRKLGKLPVPEFVDQSLLEEEKEKTAAAMEMNDELTEENQKLRKHIERLEKAKDAKEVAKIKAEFMDADEHYSELVKKAKKLLNKLSFIEIRCVFASVRNEKWVPSEYYFREEKKSIERAVQSATIQEHGDEFEGIYYEINSSHPRVWPTLHAIEELDNFIEEKMSKNIRDKMVDDRGYYIDVRNREYWDKELEQSSMPD</sequence>
<name>X1T467_9ZZZZ</name>